<keyword evidence="4" id="KW-1185">Reference proteome</keyword>
<dbReference type="Pfam" id="PF07676">
    <property type="entry name" value="PD40"/>
    <property type="match status" value="2"/>
</dbReference>
<organism evidence="3 4">
    <name type="scientific">Mongoliitalea lutea</name>
    <dbReference type="NCBI Taxonomy" id="849756"/>
    <lineage>
        <taxon>Bacteria</taxon>
        <taxon>Pseudomonadati</taxon>
        <taxon>Bacteroidota</taxon>
        <taxon>Cytophagia</taxon>
        <taxon>Cytophagales</taxon>
        <taxon>Cyclobacteriaceae</taxon>
        <taxon>Mongoliitalea</taxon>
    </lineage>
</organism>
<evidence type="ECO:0000313" key="4">
    <source>
        <dbReference type="Proteomes" id="UP000642809"/>
    </source>
</evidence>
<keyword evidence="2" id="KW-0472">Membrane</keyword>
<dbReference type="AlphaFoldDB" id="A0A8J3CYS5"/>
<comment type="similarity">
    <text evidence="1">Belongs to the TolB family.</text>
</comment>
<dbReference type="PANTHER" id="PTHR36842">
    <property type="entry name" value="PROTEIN TOLB HOMOLOG"/>
    <property type="match status" value="1"/>
</dbReference>
<keyword evidence="2" id="KW-1133">Transmembrane helix</keyword>
<feature type="transmembrane region" description="Helical" evidence="2">
    <location>
        <begin position="12"/>
        <end position="33"/>
    </location>
</feature>
<evidence type="ECO:0008006" key="5">
    <source>
        <dbReference type="Google" id="ProtNLM"/>
    </source>
</evidence>
<gene>
    <name evidence="3" type="ORF">GCM10008106_20350</name>
</gene>
<sequence>MGLSKAYLIYKKYTLSIGIVIFISLLICCTNVLEEDPICIDGCINFEVIDYEPSWSPDGKWIAYYHVDSRTDYTGIYRIRPDGSENTFWIPGGQNPAWSPDSKWLAYSLGAQIWITELEGDSSEQLTFEGRNFSPNFEGFSSNLVYRRSYTSPEKASVQGIWILDSQTKEIRQVYSGNIGDPQWYNENEIISYRGVPDGKGSIRFDLLKIDVTSEQTNLLGLLSDPFHYLGYLRISTGKDRILFTANGDGPDTIVRTFLLFLAEKRKSMLLSNAYSAEWSPDSSKIVYTNSNVGNGRLHILDLVSNQSFQLTFENQFLTP</sequence>
<protein>
    <recommendedName>
        <fullName evidence="5">WD40-like Beta Propeller Repeat</fullName>
    </recommendedName>
</protein>
<dbReference type="Proteomes" id="UP000642809">
    <property type="component" value="Unassembled WGS sequence"/>
</dbReference>
<reference evidence="3" key="2">
    <citation type="submission" date="2020-09" db="EMBL/GenBank/DDBJ databases">
        <authorList>
            <person name="Sun Q."/>
            <person name="Kim S."/>
        </authorList>
    </citation>
    <scope>NUCLEOTIDE SEQUENCE</scope>
    <source>
        <strain evidence="3">KCTC 23224</strain>
    </source>
</reference>
<dbReference type="InterPro" id="IPR011042">
    <property type="entry name" value="6-blade_b-propeller_TolB-like"/>
</dbReference>
<accession>A0A8J3CYS5</accession>
<comment type="caution">
    <text evidence="3">The sequence shown here is derived from an EMBL/GenBank/DDBJ whole genome shotgun (WGS) entry which is preliminary data.</text>
</comment>
<name>A0A8J3CYS5_9BACT</name>
<dbReference type="InterPro" id="IPR011659">
    <property type="entry name" value="WD40"/>
</dbReference>
<dbReference type="SUPFAM" id="SSF82171">
    <property type="entry name" value="DPP6 N-terminal domain-like"/>
    <property type="match status" value="1"/>
</dbReference>
<dbReference type="RefSeq" id="WP_189581708.1">
    <property type="nucleotide sequence ID" value="NZ_BMYF01000011.1"/>
</dbReference>
<evidence type="ECO:0000256" key="1">
    <source>
        <dbReference type="ARBA" id="ARBA00009820"/>
    </source>
</evidence>
<dbReference type="PANTHER" id="PTHR36842:SF1">
    <property type="entry name" value="PROTEIN TOLB"/>
    <property type="match status" value="1"/>
</dbReference>
<reference evidence="3" key="1">
    <citation type="journal article" date="2014" name="Int. J. Syst. Evol. Microbiol.">
        <title>Complete genome sequence of Corynebacterium casei LMG S-19264T (=DSM 44701T), isolated from a smear-ripened cheese.</title>
        <authorList>
            <consortium name="US DOE Joint Genome Institute (JGI-PGF)"/>
            <person name="Walter F."/>
            <person name="Albersmeier A."/>
            <person name="Kalinowski J."/>
            <person name="Ruckert C."/>
        </authorList>
    </citation>
    <scope>NUCLEOTIDE SEQUENCE</scope>
    <source>
        <strain evidence="3">KCTC 23224</strain>
    </source>
</reference>
<evidence type="ECO:0000256" key="2">
    <source>
        <dbReference type="SAM" id="Phobius"/>
    </source>
</evidence>
<keyword evidence="2" id="KW-0812">Transmembrane</keyword>
<proteinExistence type="inferred from homology"/>
<evidence type="ECO:0000313" key="3">
    <source>
        <dbReference type="EMBL" id="GHB39069.1"/>
    </source>
</evidence>
<dbReference type="EMBL" id="BMYF01000011">
    <property type="protein sequence ID" value="GHB39069.1"/>
    <property type="molecule type" value="Genomic_DNA"/>
</dbReference>
<dbReference type="Gene3D" id="2.120.10.30">
    <property type="entry name" value="TolB, C-terminal domain"/>
    <property type="match status" value="2"/>
</dbReference>